<proteinExistence type="predicted"/>
<evidence type="ECO:0000313" key="3">
    <source>
        <dbReference type="Proteomes" id="UP000268014"/>
    </source>
</evidence>
<keyword evidence="1" id="KW-0732">Signal</keyword>
<feature type="chain" id="PRO_5018224603" description="Secreted protein" evidence="1">
    <location>
        <begin position="21"/>
        <end position="140"/>
    </location>
</feature>
<dbReference type="AlphaFoldDB" id="A0A3P7Y607"/>
<evidence type="ECO:0000313" key="2">
    <source>
        <dbReference type="EMBL" id="VDO36988.1"/>
    </source>
</evidence>
<evidence type="ECO:0000256" key="1">
    <source>
        <dbReference type="SAM" id="SignalP"/>
    </source>
</evidence>
<reference evidence="2 3" key="1">
    <citation type="submission" date="2018-11" db="EMBL/GenBank/DDBJ databases">
        <authorList>
            <consortium name="Pathogen Informatics"/>
        </authorList>
    </citation>
    <scope>NUCLEOTIDE SEQUENCE [LARGE SCALE GENOMIC DNA]</scope>
    <source>
        <strain evidence="2 3">MHpl1</strain>
    </source>
</reference>
<gene>
    <name evidence="2" type="ORF">HPLM_LOCUS9252</name>
</gene>
<name>A0A3P7Y607_HAEPC</name>
<sequence length="140" mass="16993">MVYLMFLQFSLMGLINDTLSLFDGIEEFDETILVLTFLNAFPWMKRRTNNYSATVSSRRRHRWWSSEVAQINHRCIHESMFRRRGPYIDGSIRPGVTHKRYSIDNGGVHIRCRINAFTAFTFLKWRWWIDCWHRIRAWIF</sequence>
<feature type="signal peptide" evidence="1">
    <location>
        <begin position="1"/>
        <end position="20"/>
    </location>
</feature>
<protein>
    <recommendedName>
        <fullName evidence="4">Secreted protein</fullName>
    </recommendedName>
</protein>
<evidence type="ECO:0008006" key="4">
    <source>
        <dbReference type="Google" id="ProtNLM"/>
    </source>
</evidence>
<keyword evidence="3" id="KW-1185">Reference proteome</keyword>
<dbReference type="Proteomes" id="UP000268014">
    <property type="component" value="Unassembled WGS sequence"/>
</dbReference>
<accession>A0A3P7Y607</accession>
<organism evidence="2 3">
    <name type="scientific">Haemonchus placei</name>
    <name type="common">Barber's pole worm</name>
    <dbReference type="NCBI Taxonomy" id="6290"/>
    <lineage>
        <taxon>Eukaryota</taxon>
        <taxon>Metazoa</taxon>
        <taxon>Ecdysozoa</taxon>
        <taxon>Nematoda</taxon>
        <taxon>Chromadorea</taxon>
        <taxon>Rhabditida</taxon>
        <taxon>Rhabditina</taxon>
        <taxon>Rhabditomorpha</taxon>
        <taxon>Strongyloidea</taxon>
        <taxon>Trichostrongylidae</taxon>
        <taxon>Haemonchus</taxon>
    </lineage>
</organism>
<dbReference type="EMBL" id="UZAF01017022">
    <property type="protein sequence ID" value="VDO36988.1"/>
    <property type="molecule type" value="Genomic_DNA"/>
</dbReference>